<feature type="compositionally biased region" description="Low complexity" evidence="1">
    <location>
        <begin position="49"/>
        <end position="58"/>
    </location>
</feature>
<feature type="compositionally biased region" description="Basic and acidic residues" evidence="1">
    <location>
        <begin position="16"/>
        <end position="36"/>
    </location>
</feature>
<evidence type="ECO:0000313" key="2">
    <source>
        <dbReference type="EnsemblPlants" id="ORUFI11G04800.1"/>
    </source>
</evidence>
<keyword evidence="3" id="KW-1185">Reference proteome</keyword>
<proteinExistence type="predicted"/>
<evidence type="ECO:0000256" key="1">
    <source>
        <dbReference type="SAM" id="MobiDB-lite"/>
    </source>
</evidence>
<dbReference type="Gramene" id="ORUFI11G04800.1">
    <property type="protein sequence ID" value="ORUFI11G04800.1"/>
    <property type="gene ID" value="ORUFI11G04800"/>
</dbReference>
<sequence length="131" mass="14550">MRKIEGGRRSRRRERGRAAEVDSEPTREATEREKSLPRSVTRRRRRPHLLPARRGAPPGVVTAWAMPPPLLYTAIVVAVAAATADVVWASRAAGAVPRCSLVLGGVRLVGRDGDGLTEEREVEQWLRLRQL</sequence>
<reference evidence="3" key="1">
    <citation type="submission" date="2013-06" db="EMBL/GenBank/DDBJ databases">
        <authorList>
            <person name="Zhao Q."/>
        </authorList>
    </citation>
    <scope>NUCLEOTIDE SEQUENCE</scope>
    <source>
        <strain evidence="3">cv. W1943</strain>
    </source>
</reference>
<organism evidence="2 3">
    <name type="scientific">Oryza rufipogon</name>
    <name type="common">Brownbeard rice</name>
    <name type="synonym">Asian wild rice</name>
    <dbReference type="NCBI Taxonomy" id="4529"/>
    <lineage>
        <taxon>Eukaryota</taxon>
        <taxon>Viridiplantae</taxon>
        <taxon>Streptophyta</taxon>
        <taxon>Embryophyta</taxon>
        <taxon>Tracheophyta</taxon>
        <taxon>Spermatophyta</taxon>
        <taxon>Magnoliopsida</taxon>
        <taxon>Liliopsida</taxon>
        <taxon>Poales</taxon>
        <taxon>Poaceae</taxon>
        <taxon>BOP clade</taxon>
        <taxon>Oryzoideae</taxon>
        <taxon>Oryzeae</taxon>
        <taxon>Oryzinae</taxon>
        <taxon>Oryza</taxon>
    </lineage>
</organism>
<dbReference type="EnsemblPlants" id="ORUFI11G04800.1">
    <property type="protein sequence ID" value="ORUFI11G04800.1"/>
    <property type="gene ID" value="ORUFI11G04800"/>
</dbReference>
<feature type="region of interest" description="Disordered" evidence="1">
    <location>
        <begin position="1"/>
        <end position="58"/>
    </location>
</feature>
<dbReference type="Proteomes" id="UP000008022">
    <property type="component" value="Unassembled WGS sequence"/>
</dbReference>
<dbReference type="HOGENOM" id="CLU_1930966_0_0_1"/>
<dbReference type="AlphaFoldDB" id="A0A0E0R4Y7"/>
<accession>A0A0E0R4Y7</accession>
<evidence type="ECO:0000313" key="3">
    <source>
        <dbReference type="Proteomes" id="UP000008022"/>
    </source>
</evidence>
<name>A0A0E0R4Y7_ORYRU</name>
<protein>
    <submittedName>
        <fullName evidence="2">Uncharacterized protein</fullName>
    </submittedName>
</protein>
<reference evidence="2" key="2">
    <citation type="submission" date="2015-06" db="UniProtKB">
        <authorList>
            <consortium name="EnsemblPlants"/>
        </authorList>
    </citation>
    <scope>IDENTIFICATION</scope>
</reference>